<dbReference type="SUPFAM" id="SSF52096">
    <property type="entry name" value="ClpP/crotonase"/>
    <property type="match status" value="1"/>
</dbReference>
<gene>
    <name evidence="4" type="ORF">F1189_04615</name>
</gene>
<dbReference type="InterPro" id="IPR001753">
    <property type="entry name" value="Enoyl-CoA_hydra/iso"/>
</dbReference>
<dbReference type="Proteomes" id="UP000325255">
    <property type="component" value="Unassembled WGS sequence"/>
</dbReference>
<keyword evidence="2" id="KW-0456">Lyase</keyword>
<protein>
    <submittedName>
        <fullName evidence="4">Enoyl-CoA hydratase</fullName>
    </submittedName>
</protein>
<dbReference type="InterPro" id="IPR014748">
    <property type="entry name" value="Enoyl-CoA_hydra_C"/>
</dbReference>
<evidence type="ECO:0000313" key="5">
    <source>
        <dbReference type="Proteomes" id="UP000325255"/>
    </source>
</evidence>
<dbReference type="AlphaFoldDB" id="A0A5M6IZB9"/>
<proteinExistence type="inferred from homology"/>
<accession>A0A5M6IZB9</accession>
<dbReference type="Gene3D" id="3.90.226.10">
    <property type="entry name" value="2-enoyl-CoA Hydratase, Chain A, domain 1"/>
    <property type="match status" value="1"/>
</dbReference>
<dbReference type="EMBL" id="VWPK01000005">
    <property type="protein sequence ID" value="KAA5613696.1"/>
    <property type="molecule type" value="Genomic_DNA"/>
</dbReference>
<evidence type="ECO:0000256" key="3">
    <source>
        <dbReference type="RuleBase" id="RU003707"/>
    </source>
</evidence>
<comment type="caution">
    <text evidence="4">The sequence shown here is derived from an EMBL/GenBank/DDBJ whole genome shotgun (WGS) entry which is preliminary data.</text>
</comment>
<sequence length="271" mass="29426">MAPPALQDATLAMEGRVAMLTLNRPEVRNELTGTRLAAEITEVAEWCSRDERVSVLVITADGPAFSAGGNVKHMLERDQGSFGGDVYEVQAKYRRGIQRMAVAMHGLEVPAIAAVNGPAIGAGFDLALMCDVRIASTRARFAESFLNLGLIPGDGGGWLLQRLVGYQRAAELSFSGRMVEAGEARDLGIVLEVVEPDDLHARARELAASFAAKPPQAVRLTKRLLRQAQRLEFRDHLELCAVVQGMCHNTADHLEAVSAFLEKRPPTFLGR</sequence>
<dbReference type="GO" id="GO:0006635">
    <property type="term" value="P:fatty acid beta-oxidation"/>
    <property type="evidence" value="ECO:0007669"/>
    <property type="project" value="TreeGrafter"/>
</dbReference>
<keyword evidence="5" id="KW-1185">Reference proteome</keyword>
<evidence type="ECO:0000256" key="1">
    <source>
        <dbReference type="ARBA" id="ARBA00005254"/>
    </source>
</evidence>
<dbReference type="GO" id="GO:0016829">
    <property type="term" value="F:lyase activity"/>
    <property type="evidence" value="ECO:0007669"/>
    <property type="project" value="UniProtKB-KW"/>
</dbReference>
<dbReference type="Gene3D" id="1.10.12.10">
    <property type="entry name" value="Lyase 2-enoyl-coa Hydratase, Chain A, domain 2"/>
    <property type="match status" value="1"/>
</dbReference>
<dbReference type="PANTHER" id="PTHR11941">
    <property type="entry name" value="ENOYL-COA HYDRATASE-RELATED"/>
    <property type="match status" value="1"/>
</dbReference>
<dbReference type="PANTHER" id="PTHR11941:SF133">
    <property type="entry name" value="1,2-EPOXYPHENYLACETYL-COA ISOMERASE"/>
    <property type="match status" value="1"/>
</dbReference>
<dbReference type="RefSeq" id="WP_150039445.1">
    <property type="nucleotide sequence ID" value="NZ_OW485601.1"/>
</dbReference>
<name>A0A5M6IZB9_9PROT</name>
<organism evidence="4 5">
    <name type="scientific">Rhodovastum atsumiense</name>
    <dbReference type="NCBI Taxonomy" id="504468"/>
    <lineage>
        <taxon>Bacteria</taxon>
        <taxon>Pseudomonadati</taxon>
        <taxon>Pseudomonadota</taxon>
        <taxon>Alphaproteobacteria</taxon>
        <taxon>Acetobacterales</taxon>
        <taxon>Acetobacteraceae</taxon>
        <taxon>Rhodovastum</taxon>
    </lineage>
</organism>
<reference evidence="4 5" key="1">
    <citation type="submission" date="2019-09" db="EMBL/GenBank/DDBJ databases">
        <title>Genome sequence of Rhodovastum atsumiense, a diverse member of the Acetobacteraceae family of non-sulfur purple photosynthetic bacteria.</title>
        <authorList>
            <person name="Meyer T."/>
            <person name="Kyndt J."/>
        </authorList>
    </citation>
    <scope>NUCLEOTIDE SEQUENCE [LARGE SCALE GENOMIC DNA]</scope>
    <source>
        <strain evidence="4 5">DSM 21279</strain>
    </source>
</reference>
<comment type="similarity">
    <text evidence="1 3">Belongs to the enoyl-CoA hydratase/isomerase family.</text>
</comment>
<evidence type="ECO:0000313" key="4">
    <source>
        <dbReference type="EMBL" id="KAA5613696.1"/>
    </source>
</evidence>
<dbReference type="CDD" id="cd06558">
    <property type="entry name" value="crotonase-like"/>
    <property type="match status" value="1"/>
</dbReference>
<dbReference type="InterPro" id="IPR029045">
    <property type="entry name" value="ClpP/crotonase-like_dom_sf"/>
</dbReference>
<evidence type="ECO:0000256" key="2">
    <source>
        <dbReference type="ARBA" id="ARBA00023239"/>
    </source>
</evidence>
<dbReference type="PROSITE" id="PS00166">
    <property type="entry name" value="ENOYL_COA_HYDRATASE"/>
    <property type="match status" value="1"/>
</dbReference>
<dbReference type="InterPro" id="IPR018376">
    <property type="entry name" value="Enoyl-CoA_hyd/isom_CS"/>
</dbReference>
<dbReference type="OrthoDB" id="9781757at2"/>
<dbReference type="Pfam" id="PF00378">
    <property type="entry name" value="ECH_1"/>
    <property type="match status" value="1"/>
</dbReference>